<accession>A0A8S1LM91</accession>
<dbReference type="PANTHER" id="PTHR19920:SF0">
    <property type="entry name" value="CYTOSOLIC IRON-SULFUR PROTEIN ASSEMBLY PROTEIN CIAO1-RELATED"/>
    <property type="match status" value="1"/>
</dbReference>
<dbReference type="Proteomes" id="UP000688137">
    <property type="component" value="Unassembled WGS sequence"/>
</dbReference>
<dbReference type="PANTHER" id="PTHR19920">
    <property type="entry name" value="WD40 PROTEIN CIAO1"/>
    <property type="match status" value="1"/>
</dbReference>
<dbReference type="FunFam" id="2.130.10.10:FF:001434">
    <property type="entry name" value="Uncharacterized protein"/>
    <property type="match status" value="1"/>
</dbReference>
<name>A0A8S1LM91_PARPR</name>
<dbReference type="PROSITE" id="PS50082">
    <property type="entry name" value="WD_REPEATS_2"/>
    <property type="match status" value="2"/>
</dbReference>
<gene>
    <name evidence="3" type="ORF">PPRIM_AZ9-3.1.T0400300</name>
</gene>
<feature type="repeat" description="WD" evidence="1">
    <location>
        <begin position="245"/>
        <end position="277"/>
    </location>
</feature>
<comment type="caution">
    <text evidence="3">The sequence shown here is derived from an EMBL/GenBank/DDBJ whole genome shotgun (WGS) entry which is preliminary data.</text>
</comment>
<protein>
    <recommendedName>
        <fullName evidence="5">WD40-repeat-containing domain</fullName>
    </recommendedName>
</protein>
<feature type="repeat" description="WD" evidence="1">
    <location>
        <begin position="200"/>
        <end position="231"/>
    </location>
</feature>
<dbReference type="EMBL" id="CAJJDM010000039">
    <property type="protein sequence ID" value="CAD8067412.1"/>
    <property type="molecule type" value="Genomic_DNA"/>
</dbReference>
<dbReference type="SMART" id="SM00320">
    <property type="entry name" value="WD40"/>
    <property type="match status" value="4"/>
</dbReference>
<dbReference type="GO" id="GO:0097361">
    <property type="term" value="C:cytosolic [4Fe-4S] assembly targeting complex"/>
    <property type="evidence" value="ECO:0007669"/>
    <property type="project" value="TreeGrafter"/>
</dbReference>
<evidence type="ECO:0000313" key="4">
    <source>
        <dbReference type="Proteomes" id="UP000688137"/>
    </source>
</evidence>
<dbReference type="OMA" id="HFQQEIC"/>
<dbReference type="GO" id="GO:0016226">
    <property type="term" value="P:iron-sulfur cluster assembly"/>
    <property type="evidence" value="ECO:0007669"/>
    <property type="project" value="TreeGrafter"/>
</dbReference>
<dbReference type="InterPro" id="IPR001680">
    <property type="entry name" value="WD40_rpt"/>
</dbReference>
<dbReference type="PROSITE" id="PS50294">
    <property type="entry name" value="WD_REPEATS_REGION"/>
    <property type="match status" value="2"/>
</dbReference>
<proteinExistence type="predicted"/>
<keyword evidence="4" id="KW-1185">Reference proteome</keyword>
<evidence type="ECO:0000313" key="3">
    <source>
        <dbReference type="EMBL" id="CAD8067412.1"/>
    </source>
</evidence>
<sequence length="462" mass="53871">MNTEAEKINEKYLKKVNECIENAQQAIVNSFKNIDAKLDELLNKECNWINVITSQKQQQQELPNVNSNILHKFQDDNFQKQICEEVTSLIKINIQHQVQKKEQQYQELIKQNQTQLEHQIKQNDSQINSQTIEQSSSLVATQSNLKPFTYELIKQNSIKQDQWCYAIAVNKDCSILIAGCNSQIKVFEFIQGILKQVQILSEHGHYVYTLTFMKRSDHFISGSADSSIIIWARNQNNSWICQQKLNGHANSITCLLLNNNEDYIVSGSCDFKIKFWQKQNGWLCSQTITDHTNPVYGLSFNEQQNRLISCGADKCILIIEQQELNKQWIVIQKITVEQYGYRLCFIDNNIFTFYPYEKQYINVFEMNNSNKQHTKIKDIPVKGGTDNCFFASQYIKSKCMLVNKNGSNVSLIRKKQNGEFMTEESIEFGTQSIYGYMTDDGQYLITWDNQSKEIQIRKYQEK</sequence>
<dbReference type="Pfam" id="PF00400">
    <property type="entry name" value="WD40"/>
    <property type="match status" value="3"/>
</dbReference>
<keyword evidence="1" id="KW-0853">WD repeat</keyword>
<dbReference type="AlphaFoldDB" id="A0A8S1LM91"/>
<evidence type="ECO:0000256" key="2">
    <source>
        <dbReference type="SAM" id="Coils"/>
    </source>
</evidence>
<keyword evidence="2" id="KW-0175">Coiled coil</keyword>
<evidence type="ECO:0000256" key="1">
    <source>
        <dbReference type="PROSITE-ProRule" id="PRU00221"/>
    </source>
</evidence>
<reference evidence="3" key="1">
    <citation type="submission" date="2021-01" db="EMBL/GenBank/DDBJ databases">
        <authorList>
            <consortium name="Genoscope - CEA"/>
            <person name="William W."/>
        </authorList>
    </citation>
    <scope>NUCLEOTIDE SEQUENCE</scope>
</reference>
<feature type="coiled-coil region" evidence="2">
    <location>
        <begin position="91"/>
        <end position="118"/>
    </location>
</feature>
<evidence type="ECO:0008006" key="5">
    <source>
        <dbReference type="Google" id="ProtNLM"/>
    </source>
</evidence>
<organism evidence="3 4">
    <name type="scientific">Paramecium primaurelia</name>
    <dbReference type="NCBI Taxonomy" id="5886"/>
    <lineage>
        <taxon>Eukaryota</taxon>
        <taxon>Sar</taxon>
        <taxon>Alveolata</taxon>
        <taxon>Ciliophora</taxon>
        <taxon>Intramacronucleata</taxon>
        <taxon>Oligohymenophorea</taxon>
        <taxon>Peniculida</taxon>
        <taxon>Parameciidae</taxon>
        <taxon>Paramecium</taxon>
    </lineage>
</organism>